<comment type="caution">
    <text evidence="14">The sequence shown here is derived from an EMBL/GenBank/DDBJ whole genome shotgun (WGS) entry which is preliminary data.</text>
</comment>
<comment type="catalytic activity">
    <reaction evidence="10">
        <text>L-threonyl-[protein] + ATP = O-phospho-L-threonyl-[protein] + ADP + H(+)</text>
        <dbReference type="Rhea" id="RHEA:46608"/>
        <dbReference type="Rhea" id="RHEA-COMP:11060"/>
        <dbReference type="Rhea" id="RHEA-COMP:11605"/>
        <dbReference type="ChEBI" id="CHEBI:15378"/>
        <dbReference type="ChEBI" id="CHEBI:30013"/>
        <dbReference type="ChEBI" id="CHEBI:30616"/>
        <dbReference type="ChEBI" id="CHEBI:61977"/>
        <dbReference type="ChEBI" id="CHEBI:456216"/>
        <dbReference type="EC" id="2.7.11.1"/>
    </reaction>
</comment>
<evidence type="ECO:0000256" key="7">
    <source>
        <dbReference type="ARBA" id="ARBA00022777"/>
    </source>
</evidence>
<keyword evidence="15" id="KW-1185">Reference proteome</keyword>
<proteinExistence type="inferred from homology"/>
<evidence type="ECO:0000256" key="11">
    <source>
        <dbReference type="ARBA" id="ARBA00048679"/>
    </source>
</evidence>
<dbReference type="Pfam" id="PF01163">
    <property type="entry name" value="RIO1"/>
    <property type="match status" value="1"/>
</dbReference>
<name>A0A2H6KC19_9APIC</name>
<feature type="compositionally biased region" description="Basic residues" evidence="12">
    <location>
        <begin position="636"/>
        <end position="655"/>
    </location>
</feature>
<feature type="compositionally biased region" description="Acidic residues" evidence="12">
    <location>
        <begin position="8"/>
        <end position="22"/>
    </location>
</feature>
<dbReference type="InterPro" id="IPR000687">
    <property type="entry name" value="RIO_kinase"/>
</dbReference>
<dbReference type="GeneID" id="39874279"/>
<keyword evidence="6" id="KW-0547">Nucleotide-binding</keyword>
<dbReference type="Proteomes" id="UP000236319">
    <property type="component" value="Unassembled WGS sequence"/>
</dbReference>
<dbReference type="AlphaFoldDB" id="A0A2H6KC19"/>
<dbReference type="GO" id="GO:0004674">
    <property type="term" value="F:protein serine/threonine kinase activity"/>
    <property type="evidence" value="ECO:0007669"/>
    <property type="project" value="UniProtKB-KW"/>
</dbReference>
<feature type="region of interest" description="Disordered" evidence="12">
    <location>
        <begin position="139"/>
        <end position="210"/>
    </location>
</feature>
<dbReference type="PANTHER" id="PTHR45723">
    <property type="entry name" value="SERINE/THREONINE-PROTEIN KINASE RIO1"/>
    <property type="match status" value="1"/>
</dbReference>
<evidence type="ECO:0000256" key="4">
    <source>
        <dbReference type="ARBA" id="ARBA00022679"/>
    </source>
</evidence>
<protein>
    <recommendedName>
        <fullName evidence="2">non-specific serine/threonine protein kinase</fullName>
        <ecNumber evidence="2">2.7.11.1</ecNumber>
    </recommendedName>
</protein>
<evidence type="ECO:0000256" key="9">
    <source>
        <dbReference type="ARBA" id="ARBA00022842"/>
    </source>
</evidence>
<dbReference type="VEuPathDB" id="PiroplasmaDB:BOVATA_020020"/>
<comment type="similarity">
    <text evidence="1">Belongs to the protein kinase superfamily. RIO-type Ser/Thr kinase family.</text>
</comment>
<evidence type="ECO:0000256" key="2">
    <source>
        <dbReference type="ARBA" id="ARBA00012513"/>
    </source>
</evidence>
<keyword evidence="4" id="KW-0808">Transferase</keyword>
<sequence length="655" mass="74266">MSDVADSYSDDSSEASDAEDGDVWLRQAPSSQQSFKQSNLFFVARQGDEKDLLRSNQIYKRNHYEKGLTKDKRTTVQQVLDKRTYIRLRKLCGQGVFHYMHGVISTGKEANVFEAETQQSYSSSTSHNVANDVNEAVNVGGSMPSGGAHQALEAKASSQSTGTGAASSLADEGTDVKQDDVTDKIAECSIKESPKSEDTDERSPNTKQQMQGRVAIKVYKTSILVFKDRSRYIEGEFRFRRAYLGTKNPRKMVAQWAEKEFRNLRRIALSGLYSPTPIALKDHVLVMGLIVDGSNVAPKVENLGALPLFEWQTIYVQTICTMRTLFQECKLIHGDFSSFNLLYSNGKVYVIDTSQAVENDHLNAMPFLKRDCENVTRFFKTVDVLHHEQEQMIPYDELKLLSAEQLFCFIISKVIEPIDDGIDERDTKVLPLLLDDELWQDDSLANVKCFWDINDSEIARDVDQIVEKMTRFYKFGATKDLPEIMMRKRKSYLSLCKATYDFLTGPMFAHEDCYTHIAWLKNYNFDKQLPINISQMPLDVAESLMEHKENVIVGINLIGSKTSCDAVEESCGHLDNNVEADSDESEADDTSDTEDTAKQTNVGAKNVDERAKFTGKIPDGVEPREWKKMVKEYNRERRKSKIPKHIKKKYGSNKG</sequence>
<dbReference type="GO" id="GO:0005524">
    <property type="term" value="F:ATP binding"/>
    <property type="evidence" value="ECO:0007669"/>
    <property type="project" value="UniProtKB-KW"/>
</dbReference>
<feature type="compositionally biased region" description="Low complexity" evidence="12">
    <location>
        <begin position="154"/>
        <end position="170"/>
    </location>
</feature>
<dbReference type="SMART" id="SM00090">
    <property type="entry name" value="RIO"/>
    <property type="match status" value="1"/>
</dbReference>
<gene>
    <name evidence="14" type="ORF">BOVATA_020020</name>
</gene>
<evidence type="ECO:0000256" key="8">
    <source>
        <dbReference type="ARBA" id="ARBA00022840"/>
    </source>
</evidence>
<evidence type="ECO:0000256" key="6">
    <source>
        <dbReference type="ARBA" id="ARBA00022741"/>
    </source>
</evidence>
<feature type="compositionally biased region" description="Acidic residues" evidence="12">
    <location>
        <begin position="578"/>
        <end position="594"/>
    </location>
</feature>
<dbReference type="EC" id="2.7.11.1" evidence="2"/>
<comment type="catalytic activity">
    <reaction evidence="11">
        <text>L-seryl-[protein] + ATP = O-phospho-L-seryl-[protein] + ADP + H(+)</text>
        <dbReference type="Rhea" id="RHEA:17989"/>
        <dbReference type="Rhea" id="RHEA-COMP:9863"/>
        <dbReference type="Rhea" id="RHEA-COMP:11604"/>
        <dbReference type="ChEBI" id="CHEBI:15378"/>
        <dbReference type="ChEBI" id="CHEBI:29999"/>
        <dbReference type="ChEBI" id="CHEBI:30616"/>
        <dbReference type="ChEBI" id="CHEBI:83421"/>
        <dbReference type="ChEBI" id="CHEBI:456216"/>
        <dbReference type="EC" id="2.7.11.1"/>
    </reaction>
</comment>
<dbReference type="RefSeq" id="XP_028866752.1">
    <property type="nucleotide sequence ID" value="XM_029010919.1"/>
</dbReference>
<dbReference type="InterPro" id="IPR018934">
    <property type="entry name" value="RIO_dom"/>
</dbReference>
<keyword evidence="3" id="KW-0723">Serine/threonine-protein kinase</keyword>
<evidence type="ECO:0000256" key="5">
    <source>
        <dbReference type="ARBA" id="ARBA00022723"/>
    </source>
</evidence>
<dbReference type="InterPro" id="IPR051272">
    <property type="entry name" value="RIO-type_Ser/Thr_kinase"/>
</dbReference>
<evidence type="ECO:0000313" key="15">
    <source>
        <dbReference type="Proteomes" id="UP000236319"/>
    </source>
</evidence>
<dbReference type="Gene3D" id="3.30.200.20">
    <property type="entry name" value="Phosphorylase Kinase, domain 1"/>
    <property type="match status" value="1"/>
</dbReference>
<dbReference type="InterPro" id="IPR011009">
    <property type="entry name" value="Kinase-like_dom_sf"/>
</dbReference>
<feature type="compositionally biased region" description="Basic and acidic residues" evidence="12">
    <location>
        <begin position="174"/>
        <end position="204"/>
    </location>
</feature>
<evidence type="ECO:0000256" key="12">
    <source>
        <dbReference type="SAM" id="MobiDB-lite"/>
    </source>
</evidence>
<feature type="domain" description="RIO kinase" evidence="13">
    <location>
        <begin position="69"/>
        <end position="396"/>
    </location>
</feature>
<feature type="compositionally biased region" description="Basic and acidic residues" evidence="12">
    <location>
        <begin position="619"/>
        <end position="635"/>
    </location>
</feature>
<keyword evidence="7 14" id="KW-0418">Kinase</keyword>
<dbReference type="OrthoDB" id="205248at2759"/>
<feature type="region of interest" description="Disordered" evidence="12">
    <location>
        <begin position="576"/>
        <end position="655"/>
    </location>
</feature>
<keyword evidence="9" id="KW-0460">Magnesium</keyword>
<evidence type="ECO:0000256" key="1">
    <source>
        <dbReference type="ARBA" id="ARBA00009196"/>
    </source>
</evidence>
<reference evidence="14 15" key="1">
    <citation type="journal article" date="2017" name="BMC Genomics">
        <title>Whole-genome assembly of Babesia ovata and comparative genomics between closely related pathogens.</title>
        <authorList>
            <person name="Yamagishi J."/>
            <person name="Asada M."/>
            <person name="Hakimi H."/>
            <person name="Tanaka T.Q."/>
            <person name="Sugimoto C."/>
            <person name="Kawazu S."/>
        </authorList>
    </citation>
    <scope>NUCLEOTIDE SEQUENCE [LARGE SCALE GENOMIC DNA]</scope>
    <source>
        <strain evidence="14 15">Miyake</strain>
    </source>
</reference>
<evidence type="ECO:0000256" key="10">
    <source>
        <dbReference type="ARBA" id="ARBA00047899"/>
    </source>
</evidence>
<dbReference type="Gene3D" id="1.10.510.10">
    <property type="entry name" value="Transferase(Phosphotransferase) domain 1"/>
    <property type="match status" value="1"/>
</dbReference>
<feature type="region of interest" description="Disordered" evidence="12">
    <location>
        <begin position="1"/>
        <end position="31"/>
    </location>
</feature>
<accession>A0A2H6KC19</accession>
<dbReference type="EMBL" id="BDSA01000002">
    <property type="protein sequence ID" value="GBE60509.1"/>
    <property type="molecule type" value="Genomic_DNA"/>
</dbReference>
<keyword evidence="8" id="KW-0067">ATP-binding</keyword>
<organism evidence="14 15">
    <name type="scientific">Babesia ovata</name>
    <dbReference type="NCBI Taxonomy" id="189622"/>
    <lineage>
        <taxon>Eukaryota</taxon>
        <taxon>Sar</taxon>
        <taxon>Alveolata</taxon>
        <taxon>Apicomplexa</taxon>
        <taxon>Aconoidasida</taxon>
        <taxon>Piroplasmida</taxon>
        <taxon>Babesiidae</taxon>
        <taxon>Babesia</taxon>
    </lineage>
</organism>
<keyword evidence="5" id="KW-0479">Metal-binding</keyword>
<evidence type="ECO:0000313" key="14">
    <source>
        <dbReference type="EMBL" id="GBE60509.1"/>
    </source>
</evidence>
<dbReference type="SUPFAM" id="SSF56112">
    <property type="entry name" value="Protein kinase-like (PK-like)"/>
    <property type="match status" value="1"/>
</dbReference>
<dbReference type="GO" id="GO:0046872">
    <property type="term" value="F:metal ion binding"/>
    <property type="evidence" value="ECO:0007669"/>
    <property type="project" value="UniProtKB-KW"/>
</dbReference>
<evidence type="ECO:0000259" key="13">
    <source>
        <dbReference type="SMART" id="SM00090"/>
    </source>
</evidence>
<evidence type="ECO:0000256" key="3">
    <source>
        <dbReference type="ARBA" id="ARBA00022527"/>
    </source>
</evidence>